<accession>X1ABW9</accession>
<proteinExistence type="predicted"/>
<protein>
    <submittedName>
        <fullName evidence="1">Uncharacterized protein</fullName>
    </submittedName>
</protein>
<evidence type="ECO:0000313" key="1">
    <source>
        <dbReference type="EMBL" id="GAG79384.1"/>
    </source>
</evidence>
<organism evidence="1">
    <name type="scientific">marine sediment metagenome</name>
    <dbReference type="NCBI Taxonomy" id="412755"/>
    <lineage>
        <taxon>unclassified sequences</taxon>
        <taxon>metagenomes</taxon>
        <taxon>ecological metagenomes</taxon>
    </lineage>
</organism>
<sequence length="137" mass="15609">MSNQKKNESNKEKNGRKKAVITEFEHVKFAVILPEVETSKKAVASLVKLSAGGEQTTKKSVQALVIDDTRIPVEGPIPYSVWEKHWTNITDQSDRFKKHLAHVATIESGIDVDPEDIELWGTYPLYKKRIDTNQSWF</sequence>
<name>X1ABW9_9ZZZZ</name>
<gene>
    <name evidence="1" type="ORF">S01H4_23627</name>
</gene>
<dbReference type="AlphaFoldDB" id="X1ABW9"/>
<dbReference type="EMBL" id="BART01010988">
    <property type="protein sequence ID" value="GAG79384.1"/>
    <property type="molecule type" value="Genomic_DNA"/>
</dbReference>
<reference evidence="1" key="1">
    <citation type="journal article" date="2014" name="Front. Microbiol.">
        <title>High frequency of phylogenetically diverse reductive dehalogenase-homologous genes in deep subseafloor sedimentary metagenomes.</title>
        <authorList>
            <person name="Kawai M."/>
            <person name="Futagami T."/>
            <person name="Toyoda A."/>
            <person name="Takaki Y."/>
            <person name="Nishi S."/>
            <person name="Hori S."/>
            <person name="Arai W."/>
            <person name="Tsubouchi T."/>
            <person name="Morono Y."/>
            <person name="Uchiyama I."/>
            <person name="Ito T."/>
            <person name="Fujiyama A."/>
            <person name="Inagaki F."/>
            <person name="Takami H."/>
        </authorList>
    </citation>
    <scope>NUCLEOTIDE SEQUENCE</scope>
    <source>
        <strain evidence="1">Expedition CK06-06</strain>
    </source>
</reference>
<comment type="caution">
    <text evidence="1">The sequence shown here is derived from an EMBL/GenBank/DDBJ whole genome shotgun (WGS) entry which is preliminary data.</text>
</comment>